<dbReference type="PANTHER" id="PTHR24096">
    <property type="entry name" value="LONG-CHAIN-FATTY-ACID--COA LIGASE"/>
    <property type="match status" value="1"/>
</dbReference>
<dbReference type="GO" id="GO:0016405">
    <property type="term" value="F:CoA-ligase activity"/>
    <property type="evidence" value="ECO:0007669"/>
    <property type="project" value="TreeGrafter"/>
</dbReference>
<gene>
    <name evidence="2" type="ORF">GCM10011519_17540</name>
</gene>
<keyword evidence="3" id="KW-1185">Reference proteome</keyword>
<dbReference type="RefSeq" id="WP_188779431.1">
    <property type="nucleotide sequence ID" value="NZ_BMKQ01000001.1"/>
</dbReference>
<dbReference type="PANTHER" id="PTHR24096:SF323">
    <property type="entry name" value="BLR3536 PROTEIN"/>
    <property type="match status" value="1"/>
</dbReference>
<evidence type="ECO:0000259" key="1">
    <source>
        <dbReference type="Pfam" id="PF00501"/>
    </source>
</evidence>
<dbReference type="Proteomes" id="UP000649179">
    <property type="component" value="Unassembled WGS sequence"/>
</dbReference>
<keyword evidence="2" id="KW-0436">Ligase</keyword>
<reference evidence="2" key="2">
    <citation type="submission" date="2020-09" db="EMBL/GenBank/DDBJ databases">
        <authorList>
            <person name="Sun Q."/>
            <person name="Zhou Y."/>
        </authorList>
    </citation>
    <scope>NUCLEOTIDE SEQUENCE</scope>
    <source>
        <strain evidence="2">CGMCC 1.16067</strain>
    </source>
</reference>
<protein>
    <submittedName>
        <fullName evidence="2">Acid--CoA ligase</fullName>
    </submittedName>
</protein>
<name>A0A917F527_9ACTN</name>
<organism evidence="2 3">
    <name type="scientific">Marmoricola endophyticus</name>
    <dbReference type="NCBI Taxonomy" id="2040280"/>
    <lineage>
        <taxon>Bacteria</taxon>
        <taxon>Bacillati</taxon>
        <taxon>Actinomycetota</taxon>
        <taxon>Actinomycetes</taxon>
        <taxon>Propionibacteriales</taxon>
        <taxon>Nocardioidaceae</taxon>
        <taxon>Marmoricola</taxon>
    </lineage>
</organism>
<sequence>MSETTIAAALDELERRDPDRVAVRCGGAALTRRELGEWTRRLAAHWRRGGLAVDDHVSIVLESGIGFVVAAVAAWRAGATPQPVPPSLPEGERRDVLELAAAPLLVDHDPPLVDDLPPCAELPDLAASCWKAPTSSGSTGRPKIVRAAAPATWDPDRSPAAFVPRDAVQLVAAPLHHAAPFTYAMRGLMCGHTLVLMTAFDPAEWLRLVETHDVTWGLLSPTSMLAVWRSPRRASAEVSSLESVLHLGARCPPWLKREWLGWLGPERVVEVYAGTESQGLTCIGGEEWLAHPGSVGRPTGGTRLRVVRADGTGCGFGETGEVLMRRDRETYSYLGAEPVVRDGWHTLGDAGHLDEQGYLFLGDRLEDAVRTPDGTVWPADVEGVIERHPAVRSCLVVERSGQVHAVVETAPEDLADIGVWAAGRLLEVQRPATWQQTTSRLRDDMGKARRAEWRG</sequence>
<dbReference type="AlphaFoldDB" id="A0A917F527"/>
<dbReference type="SUPFAM" id="SSF56801">
    <property type="entry name" value="Acetyl-CoA synthetase-like"/>
    <property type="match status" value="1"/>
</dbReference>
<feature type="domain" description="AMP-dependent synthetase/ligase" evidence="1">
    <location>
        <begin position="135"/>
        <end position="327"/>
    </location>
</feature>
<reference evidence="2" key="1">
    <citation type="journal article" date="2014" name="Int. J. Syst. Evol. Microbiol.">
        <title>Complete genome sequence of Corynebacterium casei LMG S-19264T (=DSM 44701T), isolated from a smear-ripened cheese.</title>
        <authorList>
            <consortium name="US DOE Joint Genome Institute (JGI-PGF)"/>
            <person name="Walter F."/>
            <person name="Albersmeier A."/>
            <person name="Kalinowski J."/>
            <person name="Ruckert C."/>
        </authorList>
    </citation>
    <scope>NUCLEOTIDE SEQUENCE</scope>
    <source>
        <strain evidence="2">CGMCC 1.16067</strain>
    </source>
</reference>
<dbReference type="InterPro" id="IPR042099">
    <property type="entry name" value="ANL_N_sf"/>
</dbReference>
<proteinExistence type="predicted"/>
<dbReference type="EMBL" id="BMKQ01000001">
    <property type="protein sequence ID" value="GGF44169.1"/>
    <property type="molecule type" value="Genomic_DNA"/>
</dbReference>
<evidence type="ECO:0000313" key="3">
    <source>
        <dbReference type="Proteomes" id="UP000649179"/>
    </source>
</evidence>
<feature type="domain" description="AMP-dependent synthetase/ligase" evidence="1">
    <location>
        <begin position="15"/>
        <end position="115"/>
    </location>
</feature>
<dbReference type="Pfam" id="PF00501">
    <property type="entry name" value="AMP-binding"/>
    <property type="match status" value="2"/>
</dbReference>
<evidence type="ECO:0000313" key="2">
    <source>
        <dbReference type="EMBL" id="GGF44169.1"/>
    </source>
</evidence>
<accession>A0A917F527</accession>
<dbReference type="Gene3D" id="3.40.50.12780">
    <property type="entry name" value="N-terminal domain of ligase-like"/>
    <property type="match status" value="1"/>
</dbReference>
<comment type="caution">
    <text evidence="2">The sequence shown here is derived from an EMBL/GenBank/DDBJ whole genome shotgun (WGS) entry which is preliminary data.</text>
</comment>
<dbReference type="InterPro" id="IPR000873">
    <property type="entry name" value="AMP-dep_synth/lig_dom"/>
</dbReference>